<sequence length="443" mass="52425">MKFKILLLTIFLTKLLIAQDNNYSAILINKETKKPIFGASITLEKNIICISDETGKIEFKTNIKNNEKYVKITHLSYETDSILINKLNDKPRKIKLIEKFTNLDEIAIIAKLKLPKKEIIKNAVKQFQISSRDKPYWASINYKQTLNYNAVPQAYYEMNGHAFMIGKKTNMALDPILIPNQIRRTKENEKITNLWNVKKNVELLKVGHDIARMNLSSFSCFKSTHPLSKSGSKSFEFKINNIETIYNEECYVIDFKQNRTIHKKRYLFNMNGQLWVSKKDFTLKKLNVGFDFDKIDYNQIEINYETINEIIYPSKIYTERFRYKNFNDINISNFIIKSSVIFNKIDIKERDNYRKIYPPYMLGFLTSNIYHDDYWKNYPILDEQYKKDVIQIIGNQNWNLAFLDGANEVQYNQNSIIDKGIKLYKKQNLDLLNRMKKDLNIEN</sequence>
<accession>A0ABP9HRC5</accession>
<gene>
    <name evidence="2" type="ORF">GCM10023315_28860</name>
</gene>
<proteinExistence type="predicted"/>
<organism evidence="2 3">
    <name type="scientific">Algibacter aquimarinus</name>
    <dbReference type="NCBI Taxonomy" id="1136748"/>
    <lineage>
        <taxon>Bacteria</taxon>
        <taxon>Pseudomonadati</taxon>
        <taxon>Bacteroidota</taxon>
        <taxon>Flavobacteriia</taxon>
        <taxon>Flavobacteriales</taxon>
        <taxon>Flavobacteriaceae</taxon>
        <taxon>Algibacter</taxon>
    </lineage>
</organism>
<evidence type="ECO:0000313" key="3">
    <source>
        <dbReference type="Proteomes" id="UP001501692"/>
    </source>
</evidence>
<dbReference type="RefSeq" id="WP_345170146.1">
    <property type="nucleotide sequence ID" value="NZ_BAABJK010000009.1"/>
</dbReference>
<evidence type="ECO:0008006" key="4">
    <source>
        <dbReference type="Google" id="ProtNLM"/>
    </source>
</evidence>
<dbReference type="Proteomes" id="UP001501692">
    <property type="component" value="Unassembled WGS sequence"/>
</dbReference>
<feature type="chain" id="PRO_5046926842" description="Carboxypeptidase-like regulatory domain-containing protein" evidence="1">
    <location>
        <begin position="19"/>
        <end position="443"/>
    </location>
</feature>
<evidence type="ECO:0000256" key="1">
    <source>
        <dbReference type="SAM" id="SignalP"/>
    </source>
</evidence>
<feature type="signal peptide" evidence="1">
    <location>
        <begin position="1"/>
        <end position="18"/>
    </location>
</feature>
<dbReference type="EMBL" id="BAABJK010000009">
    <property type="protein sequence ID" value="GAA4976240.1"/>
    <property type="molecule type" value="Genomic_DNA"/>
</dbReference>
<keyword evidence="1" id="KW-0732">Signal</keyword>
<reference evidence="3" key="1">
    <citation type="journal article" date="2019" name="Int. J. Syst. Evol. Microbiol.">
        <title>The Global Catalogue of Microorganisms (GCM) 10K type strain sequencing project: providing services to taxonomists for standard genome sequencing and annotation.</title>
        <authorList>
            <consortium name="The Broad Institute Genomics Platform"/>
            <consortium name="The Broad Institute Genome Sequencing Center for Infectious Disease"/>
            <person name="Wu L."/>
            <person name="Ma J."/>
        </authorList>
    </citation>
    <scope>NUCLEOTIDE SEQUENCE [LARGE SCALE GENOMIC DNA]</scope>
    <source>
        <strain evidence="3">JCM 18287</strain>
    </source>
</reference>
<evidence type="ECO:0000313" key="2">
    <source>
        <dbReference type="EMBL" id="GAA4976240.1"/>
    </source>
</evidence>
<name>A0ABP9HRC5_9FLAO</name>
<comment type="caution">
    <text evidence="2">The sequence shown here is derived from an EMBL/GenBank/DDBJ whole genome shotgun (WGS) entry which is preliminary data.</text>
</comment>
<keyword evidence="3" id="KW-1185">Reference proteome</keyword>
<protein>
    <recommendedName>
        <fullName evidence="4">Carboxypeptidase-like regulatory domain-containing protein</fullName>
    </recommendedName>
</protein>